<comment type="caution">
    <text evidence="2">The sequence shown here is derived from an EMBL/GenBank/DDBJ whole genome shotgun (WGS) entry which is preliminary data.</text>
</comment>
<keyword evidence="3" id="KW-1185">Reference proteome</keyword>
<dbReference type="SUPFAM" id="SSF49899">
    <property type="entry name" value="Concanavalin A-like lectins/glucanases"/>
    <property type="match status" value="1"/>
</dbReference>
<dbReference type="Proteomes" id="UP000438699">
    <property type="component" value="Unassembled WGS sequence"/>
</dbReference>
<proteinExistence type="predicted"/>
<reference evidence="2 3" key="1">
    <citation type="journal article" date="2017" name="Int. J. Syst. Evol. Microbiol.">
        <title>Desulfovibrio senegalensis sp. nov., a mesophilic sulfate reducer isolated from marine sediment.</title>
        <authorList>
            <person name="Thioye A."/>
            <person name="Gam Z.B.A."/>
            <person name="Mbengue M."/>
            <person name="Cayol J.L."/>
            <person name="Joseph-Bartoli M."/>
            <person name="Toure-Kane C."/>
            <person name="Labat M."/>
        </authorList>
    </citation>
    <scope>NUCLEOTIDE SEQUENCE [LARGE SCALE GENOMIC DNA]</scope>
    <source>
        <strain evidence="2 3">DSM 101509</strain>
    </source>
</reference>
<sequence>MGLTPRKSGGQCARPAPIAVSALVESMTCPADAAPGSAGGTVSVWFKPAGTPGGVLTDQTRWHHMHMQGTAAAMGVTLNGAFHDTLDVSGANTYADVLVEVLTRCAGSAKGYLAQLHVLHDQMLGPGWFGRTIKGQWVPRRVGAARNFAPDPDFAESAAAGGWVFIRGTSLVSGGVDFSTGEPWAAVQRNASQDFMHEDRRLLICVTVGSQSCGTLRCFTYPFNTDGSVEENVGRPVTGPGHYRDVVFTDANSVNAGIQIISHPCDALLTRLDILDMDSGPAYGPGSSRLLFSDAAALGTDDSGNNGHWTLSGGEQSLDTPTNNLCVLNPADKSPNLTLSCGNRSAMGTDWASVRAAAHLPPDGRAYWEATSAGSQHVYGIATSAAPLDSFVGSDGFGYGIKPYAAKLYHNGVGTDFSISGYAPGNTLGFLWDGPSGTLSVIHENAEVGVMAQGLVGTWYPAHSCSSTADVDYNFGATPFVYDLPQGAMPLKQA</sequence>
<evidence type="ECO:0000313" key="2">
    <source>
        <dbReference type="EMBL" id="KAB1441672.1"/>
    </source>
</evidence>
<organism evidence="2 3">
    <name type="scientific">Pseudodesulfovibrio senegalensis</name>
    <dbReference type="NCBI Taxonomy" id="1721087"/>
    <lineage>
        <taxon>Bacteria</taxon>
        <taxon>Pseudomonadati</taxon>
        <taxon>Thermodesulfobacteriota</taxon>
        <taxon>Desulfovibrionia</taxon>
        <taxon>Desulfovibrionales</taxon>
        <taxon>Desulfovibrionaceae</taxon>
    </lineage>
</organism>
<dbReference type="EMBL" id="WAIE01000003">
    <property type="protein sequence ID" value="KAB1441672.1"/>
    <property type="molecule type" value="Genomic_DNA"/>
</dbReference>
<name>A0A6N6N2K4_9BACT</name>
<dbReference type="PROSITE" id="PS50188">
    <property type="entry name" value="B302_SPRY"/>
    <property type="match status" value="1"/>
</dbReference>
<dbReference type="InterPro" id="IPR001870">
    <property type="entry name" value="B30.2/SPRY"/>
</dbReference>
<dbReference type="InterPro" id="IPR013320">
    <property type="entry name" value="ConA-like_dom_sf"/>
</dbReference>
<dbReference type="OrthoDB" id="5449044at2"/>
<accession>A0A6N6N2K4</accession>
<gene>
    <name evidence="2" type="ORF">F8A88_08725</name>
</gene>
<protein>
    <recommendedName>
        <fullName evidence="1">B30.2/SPRY domain-containing protein</fullName>
    </recommendedName>
</protein>
<dbReference type="RefSeq" id="WP_151150764.1">
    <property type="nucleotide sequence ID" value="NZ_WAIE01000003.1"/>
</dbReference>
<dbReference type="AlphaFoldDB" id="A0A6N6N2K4"/>
<evidence type="ECO:0000259" key="1">
    <source>
        <dbReference type="PROSITE" id="PS50188"/>
    </source>
</evidence>
<evidence type="ECO:0000313" key="3">
    <source>
        <dbReference type="Proteomes" id="UP000438699"/>
    </source>
</evidence>
<dbReference type="InterPro" id="IPR043136">
    <property type="entry name" value="B30.2/SPRY_sf"/>
</dbReference>
<feature type="domain" description="B30.2/SPRY" evidence="1">
    <location>
        <begin position="296"/>
        <end position="480"/>
    </location>
</feature>
<dbReference type="Gene3D" id="2.60.120.920">
    <property type="match status" value="1"/>
</dbReference>